<evidence type="ECO:0000313" key="2">
    <source>
        <dbReference type="EMBL" id="KGH47415.1"/>
    </source>
</evidence>
<reference evidence="2 3" key="1">
    <citation type="submission" date="2014-07" db="EMBL/GenBank/DDBJ databases">
        <title>Biosystematic studies on Modestobacter strains isolated from extreme hyper-arid desert soil and from historic building.</title>
        <authorList>
            <person name="Bukarasam K."/>
            <person name="Bull A."/>
            <person name="Girard G."/>
            <person name="van Wezel G."/>
            <person name="Goodfellow M."/>
        </authorList>
    </citation>
    <scope>NUCLEOTIDE SEQUENCE [LARGE SCALE GENOMIC DNA]</scope>
    <source>
        <strain evidence="2 3">KNN45-2b</strain>
    </source>
</reference>
<organism evidence="2 3">
    <name type="scientific">Modestobacter caceresii</name>
    <dbReference type="NCBI Taxonomy" id="1522368"/>
    <lineage>
        <taxon>Bacteria</taxon>
        <taxon>Bacillati</taxon>
        <taxon>Actinomycetota</taxon>
        <taxon>Actinomycetes</taxon>
        <taxon>Geodermatophilales</taxon>
        <taxon>Geodermatophilaceae</taxon>
        <taxon>Modestobacter</taxon>
    </lineage>
</organism>
<evidence type="ECO:0000259" key="1">
    <source>
        <dbReference type="Pfam" id="PF01593"/>
    </source>
</evidence>
<dbReference type="Proteomes" id="UP000029713">
    <property type="component" value="Unassembled WGS sequence"/>
</dbReference>
<name>A0A098YAJ0_9ACTN</name>
<dbReference type="SUPFAM" id="SSF51905">
    <property type="entry name" value="FAD/NAD(P)-binding domain"/>
    <property type="match status" value="1"/>
</dbReference>
<dbReference type="STRING" id="1522368.IN07_07335"/>
<comment type="caution">
    <text evidence="2">The sequence shown here is derived from an EMBL/GenBank/DDBJ whole genome shotgun (WGS) entry which is preliminary data.</text>
</comment>
<dbReference type="InterPro" id="IPR002937">
    <property type="entry name" value="Amino_oxidase"/>
</dbReference>
<dbReference type="GO" id="GO:0016491">
    <property type="term" value="F:oxidoreductase activity"/>
    <property type="evidence" value="ECO:0007669"/>
    <property type="project" value="InterPro"/>
</dbReference>
<dbReference type="PANTHER" id="PTHR16128">
    <property type="entry name" value="FAD/NAD(P)-BINDING OXIDOREDUCTASE FAMILY PROTEIN"/>
    <property type="match status" value="1"/>
</dbReference>
<protein>
    <submittedName>
        <fullName evidence="2">NAD/FAD-dependent oxidoreductase</fullName>
    </submittedName>
</protein>
<dbReference type="OrthoDB" id="5792777at2"/>
<dbReference type="RefSeq" id="WP_036334752.1">
    <property type="nucleotide sequence ID" value="NZ_JPMX01000023.1"/>
</dbReference>
<dbReference type="EMBL" id="JPMX01000023">
    <property type="protein sequence ID" value="KGH47415.1"/>
    <property type="molecule type" value="Genomic_DNA"/>
</dbReference>
<dbReference type="Pfam" id="PF01593">
    <property type="entry name" value="Amino_oxidase"/>
    <property type="match status" value="1"/>
</dbReference>
<proteinExistence type="predicted"/>
<dbReference type="Pfam" id="PF13450">
    <property type="entry name" value="NAD_binding_8"/>
    <property type="match status" value="1"/>
</dbReference>
<accession>A0A098YAJ0</accession>
<feature type="domain" description="Amine oxidase" evidence="1">
    <location>
        <begin position="103"/>
        <end position="311"/>
    </location>
</feature>
<dbReference type="PANTHER" id="PTHR16128:SF5">
    <property type="entry name" value="FAD_NAD(P)-BINDING OXIDOREDUCTASE FAMILY PROTEIN"/>
    <property type="match status" value="1"/>
</dbReference>
<dbReference type="AlphaFoldDB" id="A0A098YAJ0"/>
<dbReference type="Gene3D" id="3.50.50.60">
    <property type="entry name" value="FAD/NAD(P)-binding domain"/>
    <property type="match status" value="1"/>
</dbReference>
<dbReference type="InterPro" id="IPR036188">
    <property type="entry name" value="FAD/NAD-bd_sf"/>
</dbReference>
<keyword evidence="3" id="KW-1185">Reference proteome</keyword>
<evidence type="ECO:0000313" key="3">
    <source>
        <dbReference type="Proteomes" id="UP000029713"/>
    </source>
</evidence>
<gene>
    <name evidence="2" type="ORF">IN07_07335</name>
</gene>
<dbReference type="Gene3D" id="3.90.660.10">
    <property type="match status" value="1"/>
</dbReference>
<sequence>MSNAETTTVVGGGIAGIACARALADRGLPVQVLDRGRRLGGRMGGRTLHGRAVDLGASYFTVGEDDGFARVVAGWVDRGLARPWTDTFAVAGPAGIERTTSGPLRYGTAGGLRGLVVDLATGLDVQLDRTVQAVTPGSGGHPAVDGDPAAAVVLAMPDPQAARLLPTGSATAGSLDTGGWQPTLAVALGWPDRRWPADLHGVFVHDSPVLDWLADDGDRRGDGAPVLVAHTTPETAAAHLDAPEDAVPAVVAAVRTLLGIDEEPEWTHVHRWSMAKPTAPRDEPFALVDGVGLCGDGWSAPSKVAGAWQSGDALGRALAGRPPA</sequence>